<dbReference type="Proteomes" id="UP001300502">
    <property type="component" value="Unassembled WGS sequence"/>
</dbReference>
<accession>A0AAV9IBP2</accession>
<sequence>MQPPASSTTSSVLTKRPFRASLAPFDAHSFQVSCEPKHVALTFEFDPKHPSFETQFVYSPQAKSKLYACYNFERERFRYFGADQRFQAFDKDNSVRLSYFPTKNALSASYHIQADEKNKASAHIWFHDISKQGFGKREERLELHSNLEGNDTFRIRYDLQKKVTNLKLTHELNSRVLLEGEYSYFSKDSQAAAVSLTKQMDRDNVLKAGADWRSRKYLLEWTNNTGDGPWIVKSSLGFQQSLRDFDIQLKRKISFAING</sequence>
<protein>
    <submittedName>
        <fullName evidence="1">Uncharacterized protein</fullName>
    </submittedName>
</protein>
<gene>
    <name evidence="1" type="ORF">GAYE_SCF05G2635</name>
</gene>
<name>A0AAV9IBP2_9RHOD</name>
<evidence type="ECO:0000313" key="2">
    <source>
        <dbReference type="Proteomes" id="UP001300502"/>
    </source>
</evidence>
<reference evidence="1 2" key="1">
    <citation type="submission" date="2022-07" db="EMBL/GenBank/DDBJ databases">
        <title>Genome-wide signatures of adaptation to extreme environments.</title>
        <authorList>
            <person name="Cho C.H."/>
            <person name="Yoon H.S."/>
        </authorList>
    </citation>
    <scope>NUCLEOTIDE SEQUENCE [LARGE SCALE GENOMIC DNA]</scope>
    <source>
        <strain evidence="1 2">108.79 E11</strain>
    </source>
</reference>
<keyword evidence="2" id="KW-1185">Reference proteome</keyword>
<organism evidence="1 2">
    <name type="scientific">Galdieria yellowstonensis</name>
    <dbReference type="NCBI Taxonomy" id="3028027"/>
    <lineage>
        <taxon>Eukaryota</taxon>
        <taxon>Rhodophyta</taxon>
        <taxon>Bangiophyceae</taxon>
        <taxon>Galdieriales</taxon>
        <taxon>Galdieriaceae</taxon>
        <taxon>Galdieria</taxon>
    </lineage>
</organism>
<dbReference type="EMBL" id="JANCYU010000025">
    <property type="protein sequence ID" value="KAK4524732.1"/>
    <property type="molecule type" value="Genomic_DNA"/>
</dbReference>
<evidence type="ECO:0000313" key="1">
    <source>
        <dbReference type="EMBL" id="KAK4524732.1"/>
    </source>
</evidence>
<proteinExistence type="predicted"/>
<dbReference type="AlphaFoldDB" id="A0AAV9IBP2"/>
<comment type="caution">
    <text evidence="1">The sequence shown here is derived from an EMBL/GenBank/DDBJ whole genome shotgun (WGS) entry which is preliminary data.</text>
</comment>